<accession>A0ACB9JLY1</accession>
<dbReference type="EMBL" id="CM042020">
    <property type="protein sequence ID" value="KAI3820272.1"/>
    <property type="molecule type" value="Genomic_DNA"/>
</dbReference>
<evidence type="ECO:0000313" key="1">
    <source>
        <dbReference type="EMBL" id="KAI3820272.1"/>
    </source>
</evidence>
<reference evidence="1 2" key="2">
    <citation type="journal article" date="2022" name="Mol. Ecol. Resour.">
        <title>The genomes of chicory, endive, great burdock and yacon provide insights into Asteraceae paleo-polyploidization history and plant inulin production.</title>
        <authorList>
            <person name="Fan W."/>
            <person name="Wang S."/>
            <person name="Wang H."/>
            <person name="Wang A."/>
            <person name="Jiang F."/>
            <person name="Liu H."/>
            <person name="Zhao H."/>
            <person name="Xu D."/>
            <person name="Zhang Y."/>
        </authorList>
    </citation>
    <scope>NUCLEOTIDE SEQUENCE [LARGE SCALE GENOMIC DNA]</scope>
    <source>
        <strain evidence="2">cv. Yunnan</strain>
        <tissue evidence="1">Leaves</tissue>
    </source>
</reference>
<evidence type="ECO:0000313" key="2">
    <source>
        <dbReference type="Proteomes" id="UP001056120"/>
    </source>
</evidence>
<reference evidence="2" key="1">
    <citation type="journal article" date="2022" name="Mol. Ecol. Resour.">
        <title>The genomes of chicory, endive, great burdock and yacon provide insights into Asteraceae palaeo-polyploidization history and plant inulin production.</title>
        <authorList>
            <person name="Fan W."/>
            <person name="Wang S."/>
            <person name="Wang H."/>
            <person name="Wang A."/>
            <person name="Jiang F."/>
            <person name="Liu H."/>
            <person name="Zhao H."/>
            <person name="Xu D."/>
            <person name="Zhang Y."/>
        </authorList>
    </citation>
    <scope>NUCLEOTIDE SEQUENCE [LARGE SCALE GENOMIC DNA]</scope>
    <source>
        <strain evidence="2">cv. Yunnan</strain>
    </source>
</reference>
<organism evidence="1 2">
    <name type="scientific">Smallanthus sonchifolius</name>
    <dbReference type="NCBI Taxonomy" id="185202"/>
    <lineage>
        <taxon>Eukaryota</taxon>
        <taxon>Viridiplantae</taxon>
        <taxon>Streptophyta</taxon>
        <taxon>Embryophyta</taxon>
        <taxon>Tracheophyta</taxon>
        <taxon>Spermatophyta</taxon>
        <taxon>Magnoliopsida</taxon>
        <taxon>eudicotyledons</taxon>
        <taxon>Gunneridae</taxon>
        <taxon>Pentapetalae</taxon>
        <taxon>asterids</taxon>
        <taxon>campanulids</taxon>
        <taxon>Asterales</taxon>
        <taxon>Asteraceae</taxon>
        <taxon>Asteroideae</taxon>
        <taxon>Heliantheae alliance</taxon>
        <taxon>Millerieae</taxon>
        <taxon>Smallanthus</taxon>
    </lineage>
</organism>
<keyword evidence="2" id="KW-1185">Reference proteome</keyword>
<sequence>MLNRSLPVVFKWAVGNGDCEYSQKDKPSHICKENSVCIDATDFGYNCHCAPGYRGNPYLPNGCQDFNECEGALNDCIYGCVNTNGSYNCSCPFGKSGDGREHGSGCSYLEAAKSLGNTLYIIGIG</sequence>
<name>A0ACB9JLY1_9ASTR</name>
<comment type="caution">
    <text evidence="1">The sequence shown here is derived from an EMBL/GenBank/DDBJ whole genome shotgun (WGS) entry which is preliminary data.</text>
</comment>
<proteinExistence type="predicted"/>
<gene>
    <name evidence="1" type="ORF">L1987_07816</name>
</gene>
<protein>
    <submittedName>
        <fullName evidence="1">Uncharacterized protein</fullName>
    </submittedName>
</protein>
<dbReference type="Proteomes" id="UP001056120">
    <property type="component" value="Linkage Group LG03"/>
</dbReference>